<evidence type="ECO:0000256" key="3">
    <source>
        <dbReference type="ARBA" id="ARBA00022692"/>
    </source>
</evidence>
<dbReference type="PANTHER" id="PTHR42682:SF3">
    <property type="entry name" value="FORMATE HYDROGENLYASE SUBUNIT 3-RELATED"/>
    <property type="match status" value="1"/>
</dbReference>
<evidence type="ECO:0000313" key="11">
    <source>
        <dbReference type="Proteomes" id="UP000587586"/>
    </source>
</evidence>
<dbReference type="GO" id="GO:0016491">
    <property type="term" value="F:oxidoreductase activity"/>
    <property type="evidence" value="ECO:0007669"/>
    <property type="project" value="UniProtKB-KW"/>
</dbReference>
<dbReference type="Proteomes" id="UP000587586">
    <property type="component" value="Unassembled WGS sequence"/>
</dbReference>
<feature type="transmembrane region" description="Helical" evidence="8">
    <location>
        <begin position="472"/>
        <end position="500"/>
    </location>
</feature>
<evidence type="ECO:0000256" key="2">
    <source>
        <dbReference type="ARBA" id="ARBA00022475"/>
    </source>
</evidence>
<evidence type="ECO:0000256" key="4">
    <source>
        <dbReference type="ARBA" id="ARBA00022989"/>
    </source>
</evidence>
<feature type="transmembrane region" description="Helical" evidence="8">
    <location>
        <begin position="307"/>
        <end position="328"/>
    </location>
</feature>
<dbReference type="RefSeq" id="WP_246329754.1">
    <property type="nucleotide sequence ID" value="NZ_BLXZ01000003.1"/>
</dbReference>
<dbReference type="InterPro" id="IPR052175">
    <property type="entry name" value="ComplexI-like_HydComp"/>
</dbReference>
<feature type="transmembrane region" description="Helical" evidence="8">
    <location>
        <begin position="428"/>
        <end position="451"/>
    </location>
</feature>
<keyword evidence="11" id="KW-1185">Reference proteome</keyword>
<protein>
    <submittedName>
        <fullName evidence="10">Hydrogenase</fullName>
    </submittedName>
</protein>
<evidence type="ECO:0000256" key="5">
    <source>
        <dbReference type="ARBA" id="ARBA00023002"/>
    </source>
</evidence>
<feature type="transmembrane region" description="Helical" evidence="8">
    <location>
        <begin position="340"/>
        <end position="367"/>
    </location>
</feature>
<proteinExistence type="predicted"/>
<keyword evidence="3 7" id="KW-0812">Transmembrane</keyword>
<feature type="transmembrane region" description="Helical" evidence="8">
    <location>
        <begin position="117"/>
        <end position="136"/>
    </location>
</feature>
<comment type="subcellular location">
    <subcellularLocation>
        <location evidence="1">Cell membrane</location>
        <topology evidence="1">Multi-pass membrane protein</topology>
    </subcellularLocation>
    <subcellularLocation>
        <location evidence="7">Membrane</location>
        <topology evidence="7">Multi-pass membrane protein</topology>
    </subcellularLocation>
</comment>
<gene>
    <name evidence="10" type="primary">ehrA-1</name>
    <name evidence="10" type="ORF">GMLC_17240</name>
</gene>
<dbReference type="PRINTS" id="PR01437">
    <property type="entry name" value="NUOXDRDTASE4"/>
</dbReference>
<evidence type="ECO:0000256" key="8">
    <source>
        <dbReference type="SAM" id="Phobius"/>
    </source>
</evidence>
<dbReference type="GO" id="GO:0008137">
    <property type="term" value="F:NADH dehydrogenase (ubiquinone) activity"/>
    <property type="evidence" value="ECO:0007669"/>
    <property type="project" value="InterPro"/>
</dbReference>
<feature type="transmembrane region" description="Helical" evidence="8">
    <location>
        <begin position="520"/>
        <end position="541"/>
    </location>
</feature>
<feature type="domain" description="NADH:quinone oxidoreductase/Mrp antiporter transmembrane" evidence="9">
    <location>
        <begin position="142"/>
        <end position="414"/>
    </location>
</feature>
<organism evidence="10 11">
    <name type="scientific">Geomonas limicola</name>
    <dbReference type="NCBI Taxonomy" id="2740186"/>
    <lineage>
        <taxon>Bacteria</taxon>
        <taxon>Pseudomonadati</taxon>
        <taxon>Thermodesulfobacteriota</taxon>
        <taxon>Desulfuromonadia</taxon>
        <taxon>Geobacterales</taxon>
        <taxon>Geobacteraceae</taxon>
        <taxon>Geomonas</taxon>
    </lineage>
</organism>
<evidence type="ECO:0000259" key="9">
    <source>
        <dbReference type="Pfam" id="PF00361"/>
    </source>
</evidence>
<dbReference type="GO" id="GO:0042773">
    <property type="term" value="P:ATP synthesis coupled electron transport"/>
    <property type="evidence" value="ECO:0007669"/>
    <property type="project" value="InterPro"/>
</dbReference>
<reference evidence="11" key="1">
    <citation type="submission" date="2020-06" db="EMBL/GenBank/DDBJ databases">
        <title>Draft genomic sequecing of Geomonas sp. Red745.</title>
        <authorList>
            <person name="Itoh H."/>
            <person name="Xu Z.X."/>
            <person name="Ushijima N."/>
            <person name="Masuda Y."/>
            <person name="Shiratori Y."/>
            <person name="Senoo K."/>
        </authorList>
    </citation>
    <scope>NUCLEOTIDE SEQUENCE [LARGE SCALE GENOMIC DNA]</scope>
    <source>
        <strain evidence="11">Red745</strain>
    </source>
</reference>
<keyword evidence="5" id="KW-0560">Oxidoreductase</keyword>
<feature type="transmembrane region" description="Helical" evidence="8">
    <location>
        <begin position="640"/>
        <end position="658"/>
    </location>
</feature>
<dbReference type="InterPro" id="IPR003918">
    <property type="entry name" value="NADH_UbQ_OxRdtase"/>
</dbReference>
<evidence type="ECO:0000256" key="7">
    <source>
        <dbReference type="RuleBase" id="RU000320"/>
    </source>
</evidence>
<evidence type="ECO:0000256" key="1">
    <source>
        <dbReference type="ARBA" id="ARBA00004651"/>
    </source>
</evidence>
<sequence>MFDMLLHDPSLAVLGAVFLAALSGVPGLLLRPGESGQKLASLCAVAASALALPALISLLFAGTTSRYLLNWGLPFGPTELSFDPLSLLFLIPIFLVFPLGSLYALGYWPHLKHPSTGPALTFFYGLLSASMALVVLAHSGPLLLMAWEVMALSGFFLLLPEHESAEVRGAATVYLVASHVGVAGLFVLFSELRVTTGSFLFPETGSLALTGTAATVVFLAALIGFGSKAGLMPLHIWLPAAHANAPSHVSALLSGVMLKMGIYGLLRVLSFFGERPLWWGALILALGLVSALLGIAIAAVQKDLKRLLAYSSIENLGLVAAGIGMALIGQTTGNPRLAYLGLAGALFHLLNHSLFKPLLFFCAGSVLHATGTRELDLMGGLGKRLPVTALLSLLGAVAICGLPPFNGFASEFLLYLGFLGEARAPQPYLALGVPALALVGGIAAVSFVKLFGITYLGAPRSEAAAHGHEAPAFMLVPMAVLGGLCLVGGLCPGLFLALVQPVLSTVVPQAAGFAGLPFNLLWFAGAGSAVLALALGLFWLLRRRQVTSGTASGPTWGCGYLAPTSRMEYTGSSFGLLFGSFSSGLVRTRVNAPAPVGLLPGAARAGYLPEETLLERIILPVLGLVGIAFRYLRRVQHGEVHLYIIYIFVTLLVLMLWVR</sequence>
<feature type="transmembrane region" description="Helical" evidence="8">
    <location>
        <begin position="85"/>
        <end position="105"/>
    </location>
</feature>
<keyword evidence="2" id="KW-1003">Cell membrane</keyword>
<dbReference type="EMBL" id="BLXZ01000003">
    <property type="protein sequence ID" value="GFO68145.1"/>
    <property type="molecule type" value="Genomic_DNA"/>
</dbReference>
<dbReference type="GO" id="GO:0005886">
    <property type="term" value="C:plasma membrane"/>
    <property type="evidence" value="ECO:0007669"/>
    <property type="project" value="UniProtKB-SubCell"/>
</dbReference>
<keyword evidence="4 8" id="KW-1133">Transmembrane helix</keyword>
<dbReference type="AlphaFoldDB" id="A0A6V8N6D5"/>
<dbReference type="PANTHER" id="PTHR42682">
    <property type="entry name" value="HYDROGENASE-4 COMPONENT F"/>
    <property type="match status" value="1"/>
</dbReference>
<dbReference type="InterPro" id="IPR001750">
    <property type="entry name" value="ND/Mrp_TM"/>
</dbReference>
<evidence type="ECO:0000313" key="10">
    <source>
        <dbReference type="EMBL" id="GFO68145.1"/>
    </source>
</evidence>
<dbReference type="Pfam" id="PF00361">
    <property type="entry name" value="Proton_antipo_M"/>
    <property type="match status" value="1"/>
</dbReference>
<feature type="transmembrane region" description="Helical" evidence="8">
    <location>
        <begin position="171"/>
        <end position="189"/>
    </location>
</feature>
<evidence type="ECO:0000256" key="6">
    <source>
        <dbReference type="ARBA" id="ARBA00023136"/>
    </source>
</evidence>
<comment type="caution">
    <text evidence="10">The sequence shown here is derived from an EMBL/GenBank/DDBJ whole genome shotgun (WGS) entry which is preliminary data.</text>
</comment>
<feature type="transmembrane region" description="Helical" evidence="8">
    <location>
        <begin position="142"/>
        <end position="159"/>
    </location>
</feature>
<accession>A0A6V8N6D5</accession>
<name>A0A6V8N6D5_9BACT</name>
<feature type="transmembrane region" description="Helical" evidence="8">
    <location>
        <begin position="12"/>
        <end position="30"/>
    </location>
</feature>
<feature type="transmembrane region" description="Helical" evidence="8">
    <location>
        <begin position="387"/>
        <end position="408"/>
    </location>
</feature>
<feature type="transmembrane region" description="Helical" evidence="8">
    <location>
        <begin position="278"/>
        <end position="300"/>
    </location>
</feature>
<feature type="transmembrane region" description="Helical" evidence="8">
    <location>
        <begin position="248"/>
        <end position="266"/>
    </location>
</feature>
<feature type="transmembrane region" description="Helical" evidence="8">
    <location>
        <begin position="42"/>
        <end position="65"/>
    </location>
</feature>
<feature type="transmembrane region" description="Helical" evidence="8">
    <location>
        <begin position="209"/>
        <end position="227"/>
    </location>
</feature>
<keyword evidence="6 8" id="KW-0472">Membrane</keyword>